<comment type="caution">
    <text evidence="2">The sequence shown here is derived from an EMBL/GenBank/DDBJ whole genome shotgun (WGS) entry which is preliminary data.</text>
</comment>
<evidence type="ECO:0000313" key="3">
    <source>
        <dbReference type="Proteomes" id="UP000283090"/>
    </source>
</evidence>
<dbReference type="EMBL" id="SAEB01000006">
    <property type="protein sequence ID" value="RVD85078.1"/>
    <property type="molecule type" value="Genomic_DNA"/>
</dbReference>
<dbReference type="Proteomes" id="UP000283090">
    <property type="component" value="Unassembled WGS sequence"/>
</dbReference>
<protein>
    <submittedName>
        <fullName evidence="2">Uncharacterized protein</fullName>
    </submittedName>
</protein>
<name>A0A437A1R7_ARTFL</name>
<evidence type="ECO:0000256" key="1">
    <source>
        <dbReference type="SAM" id="MobiDB-lite"/>
    </source>
</evidence>
<dbReference type="VEuPathDB" id="FungiDB:DFL_003409"/>
<evidence type="ECO:0000313" key="2">
    <source>
        <dbReference type="EMBL" id="RVD85078.1"/>
    </source>
</evidence>
<proteinExistence type="predicted"/>
<gene>
    <name evidence="2" type="ORF">DFL_003409</name>
</gene>
<dbReference type="RefSeq" id="XP_067490622.1">
    <property type="nucleotide sequence ID" value="XM_067632344.1"/>
</dbReference>
<dbReference type="GeneID" id="93585720"/>
<keyword evidence="3" id="KW-1185">Reference proteome</keyword>
<feature type="region of interest" description="Disordered" evidence="1">
    <location>
        <begin position="112"/>
        <end position="142"/>
    </location>
</feature>
<reference evidence="2 3" key="1">
    <citation type="submission" date="2019-01" db="EMBL/GenBank/DDBJ databases">
        <title>Intercellular communication is required for trap formation in the nematode-trapping fungus Duddingtonia flagrans.</title>
        <authorList>
            <person name="Youssar L."/>
            <person name="Wernet V."/>
            <person name="Hensel N."/>
            <person name="Hildebrandt H.-G."/>
            <person name="Fischer R."/>
        </authorList>
    </citation>
    <scope>NUCLEOTIDE SEQUENCE [LARGE SCALE GENOMIC DNA]</scope>
    <source>
        <strain evidence="2 3">CBS H-5679</strain>
    </source>
</reference>
<organism evidence="2 3">
    <name type="scientific">Arthrobotrys flagrans</name>
    <name type="common">Nematode-trapping fungus</name>
    <name type="synonym">Trichothecium flagrans</name>
    <dbReference type="NCBI Taxonomy" id="97331"/>
    <lineage>
        <taxon>Eukaryota</taxon>
        <taxon>Fungi</taxon>
        <taxon>Dikarya</taxon>
        <taxon>Ascomycota</taxon>
        <taxon>Pezizomycotina</taxon>
        <taxon>Orbiliomycetes</taxon>
        <taxon>Orbiliales</taxon>
        <taxon>Orbiliaceae</taxon>
        <taxon>Arthrobotrys</taxon>
    </lineage>
</organism>
<dbReference type="OrthoDB" id="5368247at2759"/>
<accession>A0A437A1R7</accession>
<dbReference type="AlphaFoldDB" id="A0A437A1R7"/>
<sequence length="261" mass="28763">MSTGTAPLLSETLKFPQGAMECQLTKEPSSPEYGPTDPIPGVIGIFEDEVCGTVPSMFIKLNPSLENKGTSGNYYFVNLLNNAVPNLKSWKQADPNDPIDRGLRRTKGCGVYGPNVRQEEPNSNANVPINAGGQPPDNQSLHSSSIIPGDQYWTSFIEPELTGEEKLGNGFAKKLTRMEGDHNFAEKSDIVWDTQAPGNSWIIDKRPAILQRDASKTGFESRFKMELGTLPEQQQTEPLREEKVAELAVELTIMRQALAEQ</sequence>